<dbReference type="eggNOG" id="ENOG502ZNF9">
    <property type="taxonomic scope" value="Bacteria"/>
</dbReference>
<proteinExistence type="predicted"/>
<dbReference type="Proteomes" id="UP000008631">
    <property type="component" value="Chromosome"/>
</dbReference>
<feature type="region of interest" description="Disordered" evidence="1">
    <location>
        <begin position="114"/>
        <end position="135"/>
    </location>
</feature>
<protein>
    <submittedName>
        <fullName evidence="2">Polysaccharide deacetylase</fullName>
    </submittedName>
</protein>
<dbReference type="HOGENOM" id="CLU_1882942_0_0_0"/>
<keyword evidence="3" id="KW-1185">Reference proteome</keyword>
<dbReference type="InParanoid" id="E8QXE6"/>
<accession>E8QXE6</accession>
<reference evidence="2 3" key="2">
    <citation type="journal article" date="2011" name="Stand. Genomic Sci.">
        <title>Complete genome sequence of Isosphaera pallida type strain (IS1B).</title>
        <authorList>
            <consortium name="US DOE Joint Genome Institute (JGI-PGF)"/>
            <person name="Goker M."/>
            <person name="Cleland D."/>
            <person name="Saunders E."/>
            <person name="Lapidus A."/>
            <person name="Nolan M."/>
            <person name="Lucas S."/>
            <person name="Hammon N."/>
            <person name="Deshpande S."/>
            <person name="Cheng J.F."/>
            <person name="Tapia R."/>
            <person name="Han C."/>
            <person name="Goodwin L."/>
            <person name="Pitluck S."/>
            <person name="Liolios K."/>
            <person name="Pagani I."/>
            <person name="Ivanova N."/>
            <person name="Mavromatis K."/>
            <person name="Pati A."/>
            <person name="Chen A."/>
            <person name="Palaniappan K."/>
            <person name="Land M."/>
            <person name="Hauser L."/>
            <person name="Chang Y.J."/>
            <person name="Jeffries C.D."/>
            <person name="Detter J.C."/>
            <person name="Beck B."/>
            <person name="Woyke T."/>
            <person name="Bristow J."/>
            <person name="Eisen J.A."/>
            <person name="Markowitz V."/>
            <person name="Hugenholtz P."/>
            <person name="Kyrpides N.C."/>
            <person name="Klenk H.P."/>
        </authorList>
    </citation>
    <scope>NUCLEOTIDE SEQUENCE [LARGE SCALE GENOMIC DNA]</scope>
    <source>
        <strain evidence="3">ATCC 43644 / DSM 9630 / IS1B</strain>
    </source>
</reference>
<reference key="1">
    <citation type="submission" date="2010-11" db="EMBL/GenBank/DDBJ databases">
        <title>The complete sequence of chromosome of Isophaera pallida ATCC 43644.</title>
        <authorList>
            <consortium name="US DOE Joint Genome Institute (JGI-PGF)"/>
            <person name="Lucas S."/>
            <person name="Copeland A."/>
            <person name="Lapidus A."/>
            <person name="Bruce D."/>
            <person name="Goodwin L."/>
            <person name="Pitluck S."/>
            <person name="Kyrpides N."/>
            <person name="Mavromatis K."/>
            <person name="Pagani I."/>
            <person name="Ivanova N."/>
            <person name="Saunders E."/>
            <person name="Brettin T."/>
            <person name="Detter J.C."/>
            <person name="Han C."/>
            <person name="Tapia R."/>
            <person name="Land M."/>
            <person name="Hauser L."/>
            <person name="Markowitz V."/>
            <person name="Cheng J.-F."/>
            <person name="Hugenholtz P."/>
            <person name="Woyke T."/>
            <person name="Wu D."/>
            <person name="Eisen J.A."/>
        </authorList>
    </citation>
    <scope>NUCLEOTIDE SEQUENCE</scope>
    <source>
        <strain>ATCC 43644</strain>
    </source>
</reference>
<dbReference type="AlphaFoldDB" id="E8QXE6"/>
<dbReference type="EMBL" id="CP002353">
    <property type="protein sequence ID" value="ADV61987.1"/>
    <property type="molecule type" value="Genomic_DNA"/>
</dbReference>
<dbReference type="KEGG" id="ipa:Isop_1402"/>
<dbReference type="RefSeq" id="WP_013564275.1">
    <property type="nucleotide sequence ID" value="NC_014962.1"/>
</dbReference>
<name>E8QXE6_ISOPI</name>
<evidence type="ECO:0000256" key="1">
    <source>
        <dbReference type="SAM" id="MobiDB-lite"/>
    </source>
</evidence>
<sequence length="135" mass="14274">MVATQRPLFDAPEPLGRDSTCLRGVLTADGPRDGDEFARACRVGTEWVVSIRTATVRGRVIDRAPLGTLAESFCLEVTFKLARPVPIEPGLRFRVAALDDPDCLATGVVGPMDLSASHQGGDPEPEAETGVGLSS</sequence>
<gene>
    <name evidence="2" type="ordered locus">Isop_1402</name>
</gene>
<evidence type="ECO:0000313" key="2">
    <source>
        <dbReference type="EMBL" id="ADV61987.1"/>
    </source>
</evidence>
<evidence type="ECO:0000313" key="3">
    <source>
        <dbReference type="Proteomes" id="UP000008631"/>
    </source>
</evidence>
<organism evidence="2 3">
    <name type="scientific">Isosphaera pallida (strain ATCC 43644 / DSM 9630 / IS1B)</name>
    <dbReference type="NCBI Taxonomy" id="575540"/>
    <lineage>
        <taxon>Bacteria</taxon>
        <taxon>Pseudomonadati</taxon>
        <taxon>Planctomycetota</taxon>
        <taxon>Planctomycetia</taxon>
        <taxon>Isosphaerales</taxon>
        <taxon>Isosphaeraceae</taxon>
        <taxon>Isosphaera</taxon>
    </lineage>
</organism>
<dbReference type="OrthoDB" id="277771at2"/>